<name>A0ABP0RGD9_9DINO</name>
<evidence type="ECO:0000256" key="5">
    <source>
        <dbReference type="ARBA" id="ARBA00022737"/>
    </source>
</evidence>
<protein>
    <recommendedName>
        <fullName evidence="2">Leucine-rich repeat-containing protein 51</fullName>
    </recommendedName>
</protein>
<evidence type="ECO:0000256" key="1">
    <source>
        <dbReference type="ARBA" id="ARBA00004496"/>
    </source>
</evidence>
<sequence length="296" mass="33168">METPELEEQALDLSFERFAARNENPQGLGFERLKVLLVSGASLTTEDLAKVLTAAPSLWKLDASHCGLSALPELELWKRMVNIKTLLLHKNLLAKWPDVECAASPRNLEWLSLYGNPITSQPEYQTHVLSLASSLVALDLRVLTDEEHLAAQRPSESRPAGAAGSFRRFAANSEASAILFREKPPEHRLLAQELLREAADELKQLYQKSAYCSAAFAIQGGWRVYKARSLKFSLSETQRLSAIRLQKCARKFLWKRAMQTYVENFLAEEEGLDLLLSAQDLGTTQEGRSSPGKMKR</sequence>
<dbReference type="PANTHER" id="PTHR46545:SF1">
    <property type="entry name" value="LEUCINE-RICH REPEAT-CONTAINING PROTEIN 51"/>
    <property type="match status" value="1"/>
</dbReference>
<comment type="caution">
    <text evidence="6">The sequence shown here is derived from an EMBL/GenBank/DDBJ whole genome shotgun (WGS) entry which is preliminary data.</text>
</comment>
<dbReference type="Proteomes" id="UP001642464">
    <property type="component" value="Unassembled WGS sequence"/>
</dbReference>
<evidence type="ECO:0000256" key="2">
    <source>
        <dbReference type="ARBA" id="ARBA00014223"/>
    </source>
</evidence>
<dbReference type="InterPro" id="IPR032675">
    <property type="entry name" value="LRR_dom_sf"/>
</dbReference>
<evidence type="ECO:0000256" key="3">
    <source>
        <dbReference type="ARBA" id="ARBA00022490"/>
    </source>
</evidence>
<keyword evidence="5" id="KW-0677">Repeat</keyword>
<dbReference type="EMBL" id="CAXAMM010041485">
    <property type="protein sequence ID" value="CAK9099657.1"/>
    <property type="molecule type" value="Genomic_DNA"/>
</dbReference>
<evidence type="ECO:0000256" key="4">
    <source>
        <dbReference type="ARBA" id="ARBA00022614"/>
    </source>
</evidence>
<gene>
    <name evidence="6" type="ORF">SCF082_LOCUS46669</name>
</gene>
<accession>A0ABP0RGD9</accession>
<evidence type="ECO:0000313" key="7">
    <source>
        <dbReference type="Proteomes" id="UP001642464"/>
    </source>
</evidence>
<dbReference type="PROSITE" id="PS51450">
    <property type="entry name" value="LRR"/>
    <property type="match status" value="1"/>
</dbReference>
<reference evidence="6 7" key="1">
    <citation type="submission" date="2024-02" db="EMBL/GenBank/DDBJ databases">
        <authorList>
            <person name="Chen Y."/>
            <person name="Shah S."/>
            <person name="Dougan E. K."/>
            <person name="Thang M."/>
            <person name="Chan C."/>
        </authorList>
    </citation>
    <scope>NUCLEOTIDE SEQUENCE [LARGE SCALE GENOMIC DNA]</scope>
</reference>
<keyword evidence="7" id="KW-1185">Reference proteome</keyword>
<organism evidence="6 7">
    <name type="scientific">Durusdinium trenchii</name>
    <dbReference type="NCBI Taxonomy" id="1381693"/>
    <lineage>
        <taxon>Eukaryota</taxon>
        <taxon>Sar</taxon>
        <taxon>Alveolata</taxon>
        <taxon>Dinophyceae</taxon>
        <taxon>Suessiales</taxon>
        <taxon>Symbiodiniaceae</taxon>
        <taxon>Durusdinium</taxon>
    </lineage>
</organism>
<dbReference type="InterPro" id="IPR001611">
    <property type="entry name" value="Leu-rich_rpt"/>
</dbReference>
<dbReference type="PANTHER" id="PTHR46545">
    <property type="entry name" value="LEUCINE-RICH REPEAT-CONTAINING PROTEIN 51"/>
    <property type="match status" value="1"/>
</dbReference>
<keyword evidence="4" id="KW-0433">Leucine-rich repeat</keyword>
<dbReference type="Gene3D" id="3.80.10.10">
    <property type="entry name" value="Ribonuclease Inhibitor"/>
    <property type="match status" value="1"/>
</dbReference>
<comment type="subcellular location">
    <subcellularLocation>
        <location evidence="1">Cytoplasm</location>
    </subcellularLocation>
</comment>
<evidence type="ECO:0000313" key="6">
    <source>
        <dbReference type="EMBL" id="CAK9099657.1"/>
    </source>
</evidence>
<keyword evidence="3" id="KW-0963">Cytoplasm</keyword>
<dbReference type="SUPFAM" id="SSF52058">
    <property type="entry name" value="L domain-like"/>
    <property type="match status" value="1"/>
</dbReference>
<proteinExistence type="predicted"/>